<feature type="transmembrane region" description="Helical" evidence="6">
    <location>
        <begin position="339"/>
        <end position="361"/>
    </location>
</feature>
<evidence type="ECO:0000313" key="7">
    <source>
        <dbReference type="EMBL" id="BAU94936.1"/>
    </source>
</evidence>
<reference evidence="7 8" key="1">
    <citation type="submission" date="2016-02" db="EMBL/GenBank/DDBJ databases">
        <title>Corynebacterium glutamicum N24 whole genome sequencing project.</title>
        <authorList>
            <person name="Matsutani M."/>
            <person name="Nangtapong N."/>
            <person name="Yakushi T."/>
            <person name="Matsushita K."/>
        </authorList>
    </citation>
    <scope>NUCLEOTIDE SEQUENCE [LARGE SCALE GENOMIC DNA]</scope>
    <source>
        <strain evidence="7 8">N24</strain>
    </source>
</reference>
<dbReference type="Proteomes" id="UP000218244">
    <property type="component" value="Chromosome"/>
</dbReference>
<proteinExistence type="predicted"/>
<keyword evidence="3 6" id="KW-1133">Transmembrane helix</keyword>
<dbReference type="Pfam" id="PF02361">
    <property type="entry name" value="CbiQ"/>
    <property type="match status" value="1"/>
</dbReference>
<keyword evidence="8" id="KW-1185">Reference proteome</keyword>
<name>A0A160PNI4_9CORY</name>
<evidence type="ECO:0000256" key="6">
    <source>
        <dbReference type="SAM" id="Phobius"/>
    </source>
</evidence>
<dbReference type="PANTHER" id="PTHR33514">
    <property type="entry name" value="PROTEIN ABCI12, CHLOROPLASTIC"/>
    <property type="match status" value="1"/>
</dbReference>
<evidence type="ECO:0000256" key="1">
    <source>
        <dbReference type="ARBA" id="ARBA00004141"/>
    </source>
</evidence>
<feature type="transmembrane region" description="Helical" evidence="6">
    <location>
        <begin position="263"/>
        <end position="284"/>
    </location>
</feature>
<gene>
    <name evidence="7" type="ORF">N24_0674</name>
</gene>
<dbReference type="InterPro" id="IPR003339">
    <property type="entry name" value="ABC/ECF_trnsptr_transmembrane"/>
</dbReference>
<dbReference type="PANTHER" id="PTHR33514:SF15">
    <property type="entry name" value="COBALT TRANSPORT PROTEIN"/>
    <property type="match status" value="1"/>
</dbReference>
<dbReference type="CDD" id="cd16914">
    <property type="entry name" value="EcfT"/>
    <property type="match status" value="1"/>
</dbReference>
<accession>A0A160PNI4</accession>
<dbReference type="KEGG" id="csur:N24_0674"/>
<dbReference type="GO" id="GO:0005886">
    <property type="term" value="C:plasma membrane"/>
    <property type="evidence" value="ECO:0007669"/>
    <property type="project" value="TreeGrafter"/>
</dbReference>
<feature type="region of interest" description="Disordered" evidence="5">
    <location>
        <begin position="367"/>
        <end position="389"/>
    </location>
</feature>
<evidence type="ECO:0000256" key="2">
    <source>
        <dbReference type="ARBA" id="ARBA00022692"/>
    </source>
</evidence>
<dbReference type="AlphaFoldDB" id="A0A160PNI4"/>
<protein>
    <submittedName>
        <fullName evidence="7">Cobalt transport protein</fullName>
    </submittedName>
</protein>
<evidence type="ECO:0000256" key="5">
    <source>
        <dbReference type="SAM" id="MobiDB-lite"/>
    </source>
</evidence>
<sequence>MRWFKRYVLSRRAVHPWAWWVWALGIAGSASMTNNPYILALTFATLCFVVFNRRGASPWARAFPIYLMIAGWLVVYRLVMHIVVGAKIGTIELFRIPPLQLPAWAAGINVFGTVYLEGLIIATTQGLTLGTMIVAVGAANSLADPKKLLKSLPGALGELATAVIIGISIAPQMAASAIRINRARTLRGDEAKGVRGFARILMPVFQDTLDRSLDLANSMDARGYGRQAHASKLEKRITSVFASLGIIGVTVGLFVVLDASSPMFVAVPVFITGVGFLNISLVIASRRKTSTTFDQLPWGAAEWLVCITGILPLLMAALTRKIDPTSMITTWVPLHMPDTVPLLVLSGLVVATVPGFLTPRLPKNKVRVKRRKAKTRQAQGAGPERLAVS</sequence>
<feature type="transmembrane region" description="Helical" evidence="6">
    <location>
        <begin position="155"/>
        <end position="178"/>
    </location>
</feature>
<comment type="subcellular location">
    <subcellularLocation>
        <location evidence="1">Membrane</location>
        <topology evidence="1">Multi-pass membrane protein</topology>
    </subcellularLocation>
</comment>
<feature type="transmembrane region" description="Helical" evidence="6">
    <location>
        <begin position="296"/>
        <end position="319"/>
    </location>
</feature>
<evidence type="ECO:0000256" key="4">
    <source>
        <dbReference type="ARBA" id="ARBA00023136"/>
    </source>
</evidence>
<organism evidence="7 8">
    <name type="scientific">Corynebacterium suranareeae</name>
    <dbReference type="NCBI Taxonomy" id="2506452"/>
    <lineage>
        <taxon>Bacteria</taxon>
        <taxon>Bacillati</taxon>
        <taxon>Actinomycetota</taxon>
        <taxon>Actinomycetes</taxon>
        <taxon>Mycobacteriales</taxon>
        <taxon>Corynebacteriaceae</taxon>
        <taxon>Corynebacterium</taxon>
    </lineage>
</organism>
<keyword evidence="4 6" id="KW-0472">Membrane</keyword>
<feature type="transmembrane region" description="Helical" evidence="6">
    <location>
        <begin position="65"/>
        <end position="89"/>
    </location>
</feature>
<dbReference type="RefSeq" id="WP_157736393.1">
    <property type="nucleotide sequence ID" value="NZ_AP017369.1"/>
</dbReference>
<keyword evidence="2 6" id="KW-0812">Transmembrane</keyword>
<feature type="transmembrane region" description="Helical" evidence="6">
    <location>
        <begin position="237"/>
        <end position="257"/>
    </location>
</feature>
<dbReference type="EMBL" id="AP017369">
    <property type="protein sequence ID" value="BAU94936.1"/>
    <property type="molecule type" value="Genomic_DNA"/>
</dbReference>
<evidence type="ECO:0000313" key="8">
    <source>
        <dbReference type="Proteomes" id="UP000218244"/>
    </source>
</evidence>
<evidence type="ECO:0000256" key="3">
    <source>
        <dbReference type="ARBA" id="ARBA00022989"/>
    </source>
</evidence>